<evidence type="ECO:0000256" key="4">
    <source>
        <dbReference type="ARBA" id="ARBA00038123"/>
    </source>
</evidence>
<keyword evidence="3" id="KW-0206">Cytoskeleton</keyword>
<feature type="coiled-coil region" evidence="5">
    <location>
        <begin position="689"/>
        <end position="1024"/>
    </location>
</feature>
<gene>
    <name evidence="7" type="ORF">chiPu_0003119</name>
</gene>
<dbReference type="PANTHER" id="PTHR20544">
    <property type="entry name" value="CENTROSOMAL PROTEIN CEP135"/>
    <property type="match status" value="1"/>
</dbReference>
<dbReference type="STRING" id="137246.A0A401S2U5"/>
<dbReference type="CDD" id="cd22292">
    <property type="entry name" value="cc_Cep135_MBD"/>
    <property type="match status" value="1"/>
</dbReference>
<feature type="coiled-coil region" evidence="5">
    <location>
        <begin position="291"/>
        <end position="420"/>
    </location>
</feature>
<dbReference type="SUPFAM" id="SSF90250">
    <property type="entry name" value="Troponin coil-coiled subunits"/>
    <property type="match status" value="1"/>
</dbReference>
<dbReference type="OrthoDB" id="10254663at2759"/>
<dbReference type="EMBL" id="BEZZ01000064">
    <property type="protein sequence ID" value="GCC24717.1"/>
    <property type="molecule type" value="Genomic_DNA"/>
</dbReference>
<dbReference type="InterPro" id="IPR051877">
    <property type="entry name" value="Centriole_BasalBody_StrucProt"/>
</dbReference>
<keyword evidence="8" id="KW-1185">Reference proteome</keyword>
<evidence type="ECO:0000256" key="1">
    <source>
        <dbReference type="ARBA" id="ARBA00004114"/>
    </source>
</evidence>
<proteinExistence type="inferred from homology"/>
<feature type="coiled-coil region" evidence="5">
    <location>
        <begin position="199"/>
        <end position="247"/>
    </location>
</feature>
<feature type="coiled-coil region" evidence="5">
    <location>
        <begin position="1053"/>
        <end position="1101"/>
    </location>
</feature>
<dbReference type="GO" id="GO:0005814">
    <property type="term" value="C:centriole"/>
    <property type="evidence" value="ECO:0007669"/>
    <property type="project" value="UniProtKB-SubCell"/>
</dbReference>
<keyword evidence="5" id="KW-0175">Coiled coil</keyword>
<evidence type="ECO:0000256" key="6">
    <source>
        <dbReference type="SAM" id="MobiDB-lite"/>
    </source>
</evidence>
<dbReference type="AlphaFoldDB" id="A0A401S2U5"/>
<comment type="similarity">
    <text evidence="4">Belongs to the CEP135/TSGA10 family.</text>
</comment>
<dbReference type="SUPFAM" id="SSF57997">
    <property type="entry name" value="Tropomyosin"/>
    <property type="match status" value="1"/>
</dbReference>
<evidence type="ECO:0000256" key="2">
    <source>
        <dbReference type="ARBA" id="ARBA00022490"/>
    </source>
</evidence>
<comment type="subcellular location">
    <subcellularLocation>
        <location evidence="1">Cytoplasm</location>
        <location evidence="1">Cytoskeleton</location>
        <location evidence="1">Microtubule organizing center</location>
        <location evidence="1">Centrosome</location>
        <location evidence="1">Centriole</location>
    </subcellularLocation>
</comment>
<evidence type="ECO:0008006" key="9">
    <source>
        <dbReference type="Google" id="ProtNLM"/>
    </source>
</evidence>
<sequence length="1157" mass="134669">MTTTSERKFINLRKRLDQLGYRQPLGIETLPLVEKLFSDLVHTTESLRNAKLSSGKTEKESKNLDSVLEPYRAENARLVQENNKLHQELLRLKEETDLHVKDLKHTIRKLEHDTADLKFLNNQYVHKVRCLEKESKAKTDKIQQLQEKNLQAVVQTPGGRKRTIPFRRQRMQIDQPIPPSEIASAPQIHMEDPYFMDLLSVADNRILDLQATVDELKCELEKSDRGMRKFQRQIEVRDEEIERLNRTLEGGRPHDVISLEAKNKSNERLIAHLNLQVEYLQRTNCDLEKQLKELLEKKSDAANEVVNLSTKNEHLCNELNEIDHLAQQLERDKEIALEIADKEIQEAKDEIKKQHKELEGFEETIARLTKELTATHADNNKLQEDLQCKVEENKTLSDLLNQVKQDKQRLIERVDKQVATEREIVLELERMRTKHGVLKGDTSPSRLDKFVKTLEEERDYYKGEVEYLQDMISAKGSPVCSPRRGRSPMRVSPVKTSTLSSELLQAIRERDELQAVLDNFEQHMAEIQSNVKMVTAERDRLLMVYEQNQDELNKLKKEVLISPICQMRVEEERDEAKADLKRMAAEKESLRERVKSILETADLNTKRMEQTISQLETKTYELDNECFNLKKKVAKQKDEITALEEKNKCQSQKLSQAIDDDEQHKGELSSIRLLNEHLEKSLVDIQHRLSVKSKELQTAQDRIDRQEERLGEFNRQNSSLREEINLLKTTVSALDQEKDCLQDAVDEKTEKIATLEENLANREKAITNMKITVTELESALDLLNDTLSNRDREINSLRRQLDSIHKESEELEQCRDAAFKENRCLRDDLTQMTRENQTITNELEQALHEKDELKSRVHNYINEVARIESLMVAKEQELHHMLEQFRMASNQAENWEHKAHQAEGESSSVRLELLSVDTERRHLEERVGKLEKEREEHLAAQQAYEKEISCISKSMSKLEEELRQTQAEKCHVLGDLTSLRELCAQLDSNKELLSRQLTSKNMEHERTLSEVEDLKSEIELLKKQMCTERVTVKNLETLLTSSREKEFQCHLSKNEKESEIQLLRDKLTLAESKVSSQNKEIIQLRAKSSQLQTELDLIKRQLTTERFERERAIQEMHRHGLSTTISSLSPLRTSVSPVSHSQDMGSPKKGLECCTDY</sequence>
<name>A0A401S2U5_CHIPU</name>
<evidence type="ECO:0000256" key="3">
    <source>
        <dbReference type="ARBA" id="ARBA00023212"/>
    </source>
</evidence>
<protein>
    <recommendedName>
        <fullName evidence="9">Centrosomal protein of 135 kDa</fullName>
    </recommendedName>
</protein>
<accession>A0A401S2U5</accession>
<dbReference type="Proteomes" id="UP000287033">
    <property type="component" value="Unassembled WGS sequence"/>
</dbReference>
<keyword evidence="2" id="KW-0963">Cytoplasm</keyword>
<dbReference type="OMA" id="QGRENTM"/>
<dbReference type="Gene3D" id="1.10.287.1490">
    <property type="match status" value="1"/>
</dbReference>
<reference evidence="7 8" key="1">
    <citation type="journal article" date="2018" name="Nat. Ecol. Evol.">
        <title>Shark genomes provide insights into elasmobranch evolution and the origin of vertebrates.</title>
        <authorList>
            <person name="Hara Y"/>
            <person name="Yamaguchi K"/>
            <person name="Onimaru K"/>
            <person name="Kadota M"/>
            <person name="Koyanagi M"/>
            <person name="Keeley SD"/>
            <person name="Tatsumi K"/>
            <person name="Tanaka K"/>
            <person name="Motone F"/>
            <person name="Kageyama Y"/>
            <person name="Nozu R"/>
            <person name="Adachi N"/>
            <person name="Nishimura O"/>
            <person name="Nakagawa R"/>
            <person name="Tanegashima C"/>
            <person name="Kiyatake I"/>
            <person name="Matsumoto R"/>
            <person name="Murakumo K"/>
            <person name="Nishida K"/>
            <person name="Terakita A"/>
            <person name="Kuratani S"/>
            <person name="Sato K"/>
            <person name="Hyodo S Kuraku.S."/>
        </authorList>
    </citation>
    <scope>NUCLEOTIDE SEQUENCE [LARGE SCALE GENOMIC DNA]</scope>
</reference>
<evidence type="ECO:0000313" key="8">
    <source>
        <dbReference type="Proteomes" id="UP000287033"/>
    </source>
</evidence>
<dbReference type="PANTHER" id="PTHR20544:SF1">
    <property type="entry name" value="CENTROSOMAL PROTEIN 135KDA"/>
    <property type="match status" value="1"/>
</dbReference>
<evidence type="ECO:0000313" key="7">
    <source>
        <dbReference type="EMBL" id="GCC24717.1"/>
    </source>
</evidence>
<comment type="caution">
    <text evidence="7">The sequence shown here is derived from an EMBL/GenBank/DDBJ whole genome shotgun (WGS) entry which is preliminary data.</text>
</comment>
<evidence type="ECO:0000256" key="5">
    <source>
        <dbReference type="SAM" id="Coils"/>
    </source>
</evidence>
<organism evidence="7 8">
    <name type="scientific">Chiloscyllium punctatum</name>
    <name type="common">Brownbanded bambooshark</name>
    <name type="synonym">Hemiscyllium punctatum</name>
    <dbReference type="NCBI Taxonomy" id="137246"/>
    <lineage>
        <taxon>Eukaryota</taxon>
        <taxon>Metazoa</taxon>
        <taxon>Chordata</taxon>
        <taxon>Craniata</taxon>
        <taxon>Vertebrata</taxon>
        <taxon>Chondrichthyes</taxon>
        <taxon>Elasmobranchii</taxon>
        <taxon>Galeomorphii</taxon>
        <taxon>Galeoidea</taxon>
        <taxon>Orectolobiformes</taxon>
        <taxon>Hemiscylliidae</taxon>
        <taxon>Chiloscyllium</taxon>
    </lineage>
</organism>
<feature type="compositionally biased region" description="Polar residues" evidence="6">
    <location>
        <begin position="1130"/>
        <end position="1144"/>
    </location>
</feature>
<feature type="region of interest" description="Disordered" evidence="6">
    <location>
        <begin position="1130"/>
        <end position="1157"/>
    </location>
</feature>
<feature type="coiled-coil region" evidence="5">
    <location>
        <begin position="503"/>
        <end position="660"/>
    </location>
</feature>
<dbReference type="InterPro" id="IPR038077">
    <property type="entry name" value="Troponin_sf"/>
</dbReference>